<dbReference type="InterPro" id="IPR050356">
    <property type="entry name" value="SulA_CellDiv_inhibitor"/>
</dbReference>
<dbReference type="PANTHER" id="PTHR35369">
    <property type="entry name" value="BLR3025 PROTEIN-RELATED"/>
    <property type="match status" value="1"/>
</dbReference>
<keyword evidence="5" id="KW-1185">Reference proteome</keyword>
<keyword evidence="1" id="KW-0227">DNA damage</keyword>
<feature type="domain" description="DUF6504" evidence="3">
    <location>
        <begin position="442"/>
        <end position="514"/>
    </location>
</feature>
<dbReference type="PANTHER" id="PTHR35369:SF2">
    <property type="entry name" value="BLR3025 PROTEIN"/>
    <property type="match status" value="1"/>
</dbReference>
<dbReference type="Gene3D" id="1.10.150.20">
    <property type="entry name" value="5' to 3' exonuclease, C-terminal subdomain"/>
    <property type="match status" value="1"/>
</dbReference>
<evidence type="ECO:0000256" key="1">
    <source>
        <dbReference type="ARBA" id="ARBA00022763"/>
    </source>
</evidence>
<dbReference type="Proteomes" id="UP000469011">
    <property type="component" value="Unassembled WGS sequence"/>
</dbReference>
<sequence>MRRVVSLFLPTFPTDRLRRLWGGRNAGPAPDGGANGAAVDLPLVLLGREKNRRVVTAADGLARGQGLRVGMAAARATAAVAALEVEEHDPAADAEALERLALWVLERFSPIVAVDGADGIVVDSTGADHLHGGEAAMLQSLVGRFATAGISARAAVADSWGAAHALARHGAEPVFIAPPKHGASILKPLPVEALRLSPETAEALRDLGFSTIGDLLNTPRAPLALRFGEALTRRLDQAAGRRSEPIEPLLPAESIVASRNFAEPIGAAETIARYLGKLVVMLCDELQEKGLGVRRLDLLCRRVDDRVEAVRVSTARPVRDVGRLTRLLCDRIETIAPGFGIERMTLVATLAEPLAPAQKLAALTDEILPDVSSLIDVIANRVGEERLYRLAPVESDVPERSVRRIPPLAPETGETWRRDWPRPSRLLRRPEPIETLALLPDHPPASFTWRGVRRRVRAADGPERIFGEWWKRDEELAAVRDYFQVEAEDGERFWIFRSGDGEAVETGSQRWFLHGLFG</sequence>
<protein>
    <submittedName>
        <fullName evidence="4">DNA polymerase Y family protein</fullName>
    </submittedName>
</protein>
<dbReference type="SUPFAM" id="SSF56672">
    <property type="entry name" value="DNA/RNA polymerases"/>
    <property type="match status" value="1"/>
</dbReference>
<dbReference type="InterPro" id="IPR045443">
    <property type="entry name" value="DUF6504"/>
</dbReference>
<dbReference type="Pfam" id="PF20114">
    <property type="entry name" value="DUF6504"/>
    <property type="match status" value="1"/>
</dbReference>
<dbReference type="InterPro" id="IPR017961">
    <property type="entry name" value="DNA_pol_Y-fam_little_finger"/>
</dbReference>
<dbReference type="AlphaFoldDB" id="A0A6N9T4J5"/>
<organism evidence="4 5">
    <name type="scientific">Jiella pacifica</name>
    <dbReference type="NCBI Taxonomy" id="2696469"/>
    <lineage>
        <taxon>Bacteria</taxon>
        <taxon>Pseudomonadati</taxon>
        <taxon>Pseudomonadota</taxon>
        <taxon>Alphaproteobacteria</taxon>
        <taxon>Hyphomicrobiales</taxon>
        <taxon>Aurantimonadaceae</taxon>
        <taxon>Jiella</taxon>
    </lineage>
</organism>
<gene>
    <name evidence="4" type="ORF">GTK09_17895</name>
</gene>
<dbReference type="CDD" id="cd03468">
    <property type="entry name" value="PolY_like"/>
    <property type="match status" value="1"/>
</dbReference>
<evidence type="ECO:0000259" key="3">
    <source>
        <dbReference type="Pfam" id="PF20114"/>
    </source>
</evidence>
<reference evidence="4 5" key="1">
    <citation type="submission" date="2020-01" db="EMBL/GenBank/DDBJ databases">
        <title>Jiella pacifica sp. nov.</title>
        <authorList>
            <person name="Xue Z."/>
            <person name="Zhu S."/>
            <person name="Chen J."/>
            <person name="Yang J."/>
        </authorList>
    </citation>
    <scope>NUCLEOTIDE SEQUENCE [LARGE SCALE GENOMIC DNA]</scope>
    <source>
        <strain evidence="4 5">40Bstr34</strain>
    </source>
</reference>
<dbReference type="GO" id="GO:0006281">
    <property type="term" value="P:DNA repair"/>
    <property type="evidence" value="ECO:0007669"/>
    <property type="project" value="InterPro"/>
</dbReference>
<evidence type="ECO:0000313" key="5">
    <source>
        <dbReference type="Proteomes" id="UP000469011"/>
    </source>
</evidence>
<dbReference type="RefSeq" id="WP_163464842.1">
    <property type="nucleotide sequence ID" value="NZ_JAAAMG010000016.1"/>
</dbReference>
<name>A0A6N9T4J5_9HYPH</name>
<dbReference type="EMBL" id="JAAAMG010000016">
    <property type="protein sequence ID" value="NDW06297.1"/>
    <property type="molecule type" value="Genomic_DNA"/>
</dbReference>
<dbReference type="InterPro" id="IPR043502">
    <property type="entry name" value="DNA/RNA_pol_sf"/>
</dbReference>
<dbReference type="GO" id="GO:0003684">
    <property type="term" value="F:damaged DNA binding"/>
    <property type="evidence" value="ECO:0007669"/>
    <property type="project" value="InterPro"/>
</dbReference>
<proteinExistence type="predicted"/>
<feature type="domain" description="DNA polymerase Y-family little finger" evidence="2">
    <location>
        <begin position="253"/>
        <end position="342"/>
    </location>
</feature>
<dbReference type="Pfam" id="PF11799">
    <property type="entry name" value="IMS_C"/>
    <property type="match status" value="1"/>
</dbReference>
<evidence type="ECO:0000313" key="4">
    <source>
        <dbReference type="EMBL" id="NDW06297.1"/>
    </source>
</evidence>
<evidence type="ECO:0000259" key="2">
    <source>
        <dbReference type="Pfam" id="PF11799"/>
    </source>
</evidence>
<comment type="caution">
    <text evidence="4">The sequence shown here is derived from an EMBL/GenBank/DDBJ whole genome shotgun (WGS) entry which is preliminary data.</text>
</comment>
<accession>A0A6N9T4J5</accession>